<dbReference type="RefSeq" id="WP_010769606.1">
    <property type="nucleotide sequence ID" value="NZ_ASWE01000001.1"/>
</dbReference>
<keyword evidence="1" id="KW-0547">Nucleotide-binding</keyword>
<comment type="caution">
    <text evidence="6">The sequence shown here is derived from an EMBL/GenBank/DDBJ whole genome shotgun (WGS) entry which is preliminary data.</text>
</comment>
<reference evidence="6 7" key="1">
    <citation type="submission" date="2013-02" db="EMBL/GenBank/DDBJ databases">
        <title>The Genome Sequence of Enterococcus phoeniculicola BAA-412.</title>
        <authorList>
            <consortium name="The Broad Institute Genome Sequencing Platform"/>
            <consortium name="The Broad Institute Genome Sequencing Center for Infectious Disease"/>
            <person name="Earl A.M."/>
            <person name="Gilmore M.S."/>
            <person name="Lebreton F."/>
            <person name="Walker B."/>
            <person name="Young S.K."/>
            <person name="Zeng Q."/>
            <person name="Gargeya S."/>
            <person name="Fitzgerald M."/>
            <person name="Haas B."/>
            <person name="Abouelleil A."/>
            <person name="Alvarado L."/>
            <person name="Arachchi H.M."/>
            <person name="Berlin A.M."/>
            <person name="Chapman S.B."/>
            <person name="Dewar J."/>
            <person name="Goldberg J."/>
            <person name="Griggs A."/>
            <person name="Gujja S."/>
            <person name="Hansen M."/>
            <person name="Howarth C."/>
            <person name="Imamovic A."/>
            <person name="Larimer J."/>
            <person name="McCowan C."/>
            <person name="Murphy C."/>
            <person name="Neiman D."/>
            <person name="Pearson M."/>
            <person name="Priest M."/>
            <person name="Roberts A."/>
            <person name="Saif S."/>
            <person name="Shea T."/>
            <person name="Sisk P."/>
            <person name="Sykes S."/>
            <person name="Wortman J."/>
            <person name="Nusbaum C."/>
            <person name="Birren B."/>
        </authorList>
    </citation>
    <scope>NUCLEOTIDE SEQUENCE [LARGE SCALE GENOMIC DNA]</scope>
    <source>
        <strain evidence="6 7">ATCC BAA-412</strain>
    </source>
</reference>
<keyword evidence="4" id="KW-0472">Membrane</keyword>
<evidence type="ECO:0000256" key="1">
    <source>
        <dbReference type="ARBA" id="ARBA00022741"/>
    </source>
</evidence>
<dbReference type="SMART" id="SM00534">
    <property type="entry name" value="MUTSac"/>
    <property type="match status" value="1"/>
</dbReference>
<evidence type="ECO:0000256" key="3">
    <source>
        <dbReference type="ARBA" id="ARBA00023125"/>
    </source>
</evidence>
<evidence type="ECO:0000313" key="7">
    <source>
        <dbReference type="Proteomes" id="UP000013785"/>
    </source>
</evidence>
<organism evidence="6 7">
    <name type="scientific">Enterococcus phoeniculicola ATCC BAA-412</name>
    <dbReference type="NCBI Taxonomy" id="1158610"/>
    <lineage>
        <taxon>Bacteria</taxon>
        <taxon>Bacillati</taxon>
        <taxon>Bacillota</taxon>
        <taxon>Bacilli</taxon>
        <taxon>Lactobacillales</taxon>
        <taxon>Enterococcaceae</taxon>
        <taxon>Enterococcus</taxon>
    </lineage>
</organism>
<dbReference type="Gene3D" id="3.40.50.300">
    <property type="entry name" value="P-loop containing nucleotide triphosphate hydrolases"/>
    <property type="match status" value="1"/>
</dbReference>
<dbReference type="OrthoDB" id="9802448at2"/>
<keyword evidence="3" id="KW-0238">DNA-binding</keyword>
<dbReference type="eggNOG" id="COG0249">
    <property type="taxonomic scope" value="Bacteria"/>
</dbReference>
<dbReference type="GO" id="GO:0140664">
    <property type="term" value="F:ATP-dependent DNA damage sensor activity"/>
    <property type="evidence" value="ECO:0007669"/>
    <property type="project" value="InterPro"/>
</dbReference>
<keyword evidence="7" id="KW-1185">Reference proteome</keyword>
<dbReference type="HOGENOM" id="CLU_030717_1_0_9"/>
<dbReference type="AlphaFoldDB" id="R3TMA1"/>
<dbReference type="GO" id="GO:0005829">
    <property type="term" value="C:cytosol"/>
    <property type="evidence" value="ECO:0007669"/>
    <property type="project" value="TreeGrafter"/>
</dbReference>
<evidence type="ECO:0000313" key="6">
    <source>
        <dbReference type="EMBL" id="EOL42619.1"/>
    </source>
</evidence>
<keyword evidence="4" id="KW-0812">Transmembrane</keyword>
<dbReference type="Proteomes" id="UP000013785">
    <property type="component" value="Unassembled WGS sequence"/>
</dbReference>
<dbReference type="SUPFAM" id="SSF52540">
    <property type="entry name" value="P-loop containing nucleoside triphosphate hydrolases"/>
    <property type="match status" value="1"/>
</dbReference>
<dbReference type="GO" id="GO:0006298">
    <property type="term" value="P:mismatch repair"/>
    <property type="evidence" value="ECO:0007669"/>
    <property type="project" value="InterPro"/>
</dbReference>
<dbReference type="GO" id="GO:0005524">
    <property type="term" value="F:ATP binding"/>
    <property type="evidence" value="ECO:0007669"/>
    <property type="project" value="UniProtKB-KW"/>
</dbReference>
<dbReference type="InterPro" id="IPR000432">
    <property type="entry name" value="DNA_mismatch_repair_MutS_C"/>
</dbReference>
<protein>
    <submittedName>
        <fullName evidence="6">DNA mismatch repair protein</fullName>
    </submittedName>
</protein>
<dbReference type="EMBL" id="AJAT01000017">
    <property type="protein sequence ID" value="EOL42619.1"/>
    <property type="molecule type" value="Genomic_DNA"/>
</dbReference>
<dbReference type="GO" id="GO:0030983">
    <property type="term" value="F:mismatched DNA binding"/>
    <property type="evidence" value="ECO:0007669"/>
    <property type="project" value="InterPro"/>
</dbReference>
<dbReference type="PANTHER" id="PTHR11361">
    <property type="entry name" value="DNA MISMATCH REPAIR PROTEIN MUTS FAMILY MEMBER"/>
    <property type="match status" value="1"/>
</dbReference>
<evidence type="ECO:0000259" key="5">
    <source>
        <dbReference type="SMART" id="SM00534"/>
    </source>
</evidence>
<feature type="domain" description="DNA mismatch repair proteins mutS family" evidence="5">
    <location>
        <begin position="353"/>
        <end position="539"/>
    </location>
</feature>
<keyword evidence="4" id="KW-1133">Transmembrane helix</keyword>
<feature type="transmembrane region" description="Helical" evidence="4">
    <location>
        <begin position="187"/>
        <end position="203"/>
    </location>
</feature>
<proteinExistence type="predicted"/>
<keyword evidence="2" id="KW-0067">ATP-binding</keyword>
<feature type="transmembrane region" description="Helical" evidence="4">
    <location>
        <begin position="267"/>
        <end position="285"/>
    </location>
</feature>
<gene>
    <name evidence="6" type="ORF">UC3_02972</name>
</gene>
<feature type="transmembrane region" description="Helical" evidence="4">
    <location>
        <begin position="6"/>
        <end position="24"/>
    </location>
</feature>
<feature type="transmembrane region" description="Helical" evidence="4">
    <location>
        <begin position="163"/>
        <end position="181"/>
    </location>
</feature>
<dbReference type="PATRIC" id="fig|1158610.3.peg.2954"/>
<dbReference type="Pfam" id="PF00488">
    <property type="entry name" value="MutS_V"/>
    <property type="match status" value="1"/>
</dbReference>
<dbReference type="InterPro" id="IPR045076">
    <property type="entry name" value="MutS"/>
</dbReference>
<evidence type="ECO:0000256" key="4">
    <source>
        <dbReference type="SAM" id="Phobius"/>
    </source>
</evidence>
<dbReference type="PANTHER" id="PTHR11361:SF152">
    <property type="entry name" value="DNA MISMATCH REPAIR PROTEIN"/>
    <property type="match status" value="1"/>
</dbReference>
<dbReference type="STRING" id="154621.RV11_GL002941"/>
<name>R3TMA1_9ENTE</name>
<dbReference type="InterPro" id="IPR027417">
    <property type="entry name" value="P-loop_NTPase"/>
</dbReference>
<accession>R3TMA1</accession>
<evidence type="ECO:0000256" key="2">
    <source>
        <dbReference type="ARBA" id="ARBA00022840"/>
    </source>
</evidence>
<sequence length="550" mass="63176">MPTILFILSLIIVVIIILIGLEIFNRIKLRKDVQQRWGKQPRQPRFDKEESLKEAWQSASDYQEFESEVDDITWYDLDMFAVFELINGTYSSTGSEALYQRLRNYNFSQKENQTMETLIQFYEEQPKIREEIQYHFARLGKKDHNFVKQYLSDAKSKEIANQWLYICLGVLPFVGLGLVFVQPMVGILTILGSVCFNTIYYFIKKQMLETELNSMSYLVQTISTANAVAKLDTPLKSQLTEQLHALKNIPKFGFAFRVKGNSEAEMIFDYVNIMFMLPFISYHYVLSHLEKNQEKAKQLWDILGQFEVAAAVLNFRTYMPITSQPKFAEGGVKSEGIYHPLLTQAVMNDVDWQANTLVTGSNASGKSTYVKSVAISCILAQTIQTAVAESFRIQPGHVLTSMAVEDDLFEGDSYFVAEIKSIKRVLDKASTNERCYCFVDEILKGTNTIERISASASVVDWLNQYPSLAFVATHDIELTEILKNSCENVHFEEQVTEEQGITFDYKLRQGPSKTRNAIQLLQVMNYPKEVVRRAKDEAEGFDQTRQWTIF</sequence>